<evidence type="ECO:0000313" key="3">
    <source>
        <dbReference type="Proteomes" id="UP000007110"/>
    </source>
</evidence>
<dbReference type="Proteomes" id="UP000007110">
    <property type="component" value="Unassembled WGS sequence"/>
</dbReference>
<feature type="compositionally biased region" description="Polar residues" evidence="1">
    <location>
        <begin position="127"/>
        <end position="147"/>
    </location>
</feature>
<reference evidence="3" key="1">
    <citation type="submission" date="2015-02" db="EMBL/GenBank/DDBJ databases">
        <title>Genome sequencing for Strongylocentrotus purpuratus.</title>
        <authorList>
            <person name="Murali S."/>
            <person name="Liu Y."/>
            <person name="Vee V."/>
            <person name="English A."/>
            <person name="Wang M."/>
            <person name="Skinner E."/>
            <person name="Han Y."/>
            <person name="Muzny D.M."/>
            <person name="Worley K.C."/>
            <person name="Gibbs R.A."/>
        </authorList>
    </citation>
    <scope>NUCLEOTIDE SEQUENCE</scope>
</reference>
<dbReference type="RefSeq" id="XP_030853927.1">
    <property type="nucleotide sequence ID" value="XM_030998067.1"/>
</dbReference>
<proteinExistence type="predicted"/>
<reference evidence="2" key="2">
    <citation type="submission" date="2021-01" db="UniProtKB">
        <authorList>
            <consortium name="EnsemblMetazoa"/>
        </authorList>
    </citation>
    <scope>IDENTIFICATION</scope>
</reference>
<feature type="compositionally biased region" description="Basic and acidic residues" evidence="1">
    <location>
        <begin position="445"/>
        <end position="472"/>
    </location>
</feature>
<feature type="compositionally biased region" description="Polar residues" evidence="1">
    <location>
        <begin position="240"/>
        <end position="251"/>
    </location>
</feature>
<feature type="compositionally biased region" description="Basic and acidic residues" evidence="1">
    <location>
        <begin position="224"/>
        <end position="239"/>
    </location>
</feature>
<dbReference type="EnsemblMetazoa" id="XM_030998067">
    <property type="protein sequence ID" value="XP_030853927"/>
    <property type="gene ID" value="LOC115929322"/>
</dbReference>
<feature type="compositionally biased region" description="Polar residues" evidence="1">
    <location>
        <begin position="281"/>
        <end position="293"/>
    </location>
</feature>
<sequence length="574" mass="62243">MTDAVGSSSSSMTDAVVGSSPSGMTDAVVGSSPSSMTDAVVGSSSSSMSDAVVLTTVAVLGSSPSGMTDAVVGSSPSCMSDAVVGSSHSSMTDADTDSSSASVADPIVLMTVAVGGSSLSSMTDAVVRSSPSSMTDSIVGSSPSSMTDHADQSVFPDQHKERSSVESKYQQRDHGKRAKKILGVNQVHTHRASEQSEYLLGDETNAKHLSHKHQKTSKKTSIKGQEKSLLRDIDGENKSHSVASKSQSVQENENDYNPCRLKDETEDPEVSESMENKDNKVSFSIQGHNNNETYKADRKGKEKRKNLKNANLYSEETVDKESLSQHGQKGGQNTDGDGKEELLCNHCSKRLHESSCDDFLKEELPQNYISSDHSKNGYTIRGQLFEPAKQDLGKSCKQFQGNDHDDKMTSIQFSLPAPSHLIAGREMSEVDATYTTNVSFSIRVNKHDKEKNPDTDEKEKSRDNVKHDDVHSSKHPQVPACGGNTGSSFQREDISENDLHINNSKNNDEKQNHRFIKGTNDGRQDGERHALSHQSHTENADIKGKDELIGNRTQDYVHPSENLNESSDESGGTK</sequence>
<dbReference type="KEGG" id="spu:115929322"/>
<evidence type="ECO:0000313" key="2">
    <source>
        <dbReference type="EnsemblMetazoa" id="XP_030853927"/>
    </source>
</evidence>
<feature type="compositionally biased region" description="Basic and acidic residues" evidence="1">
    <location>
        <begin position="157"/>
        <end position="173"/>
    </location>
</feature>
<feature type="compositionally biased region" description="Polar residues" evidence="1">
    <location>
        <begin position="561"/>
        <end position="574"/>
    </location>
</feature>
<keyword evidence="3" id="KW-1185">Reference proteome</keyword>
<dbReference type="InParanoid" id="A0A7M7PPT8"/>
<feature type="compositionally biased region" description="Basic residues" evidence="1">
    <location>
        <begin position="208"/>
        <end position="221"/>
    </location>
</feature>
<feature type="region of interest" description="Disordered" evidence="1">
    <location>
        <begin position="127"/>
        <end position="339"/>
    </location>
</feature>
<evidence type="ECO:0000256" key="1">
    <source>
        <dbReference type="SAM" id="MobiDB-lite"/>
    </source>
</evidence>
<feature type="region of interest" description="Disordered" evidence="1">
    <location>
        <begin position="1"/>
        <end position="43"/>
    </location>
</feature>
<feature type="compositionally biased region" description="Low complexity" evidence="1">
    <location>
        <begin position="34"/>
        <end position="43"/>
    </location>
</feature>
<name>A0A7M7PPT8_STRPU</name>
<protein>
    <submittedName>
        <fullName evidence="2">Uncharacterized protein</fullName>
    </submittedName>
</protein>
<feature type="compositionally biased region" description="Polar residues" evidence="1">
    <location>
        <begin position="1"/>
        <end position="23"/>
    </location>
</feature>
<dbReference type="GeneID" id="115929322"/>
<dbReference type="AlphaFoldDB" id="A0A7M7PPT8"/>
<feature type="compositionally biased region" description="Basic and acidic residues" evidence="1">
    <location>
        <begin position="520"/>
        <end position="549"/>
    </location>
</feature>
<feature type="compositionally biased region" description="Basic and acidic residues" evidence="1">
    <location>
        <begin position="490"/>
        <end position="499"/>
    </location>
</feature>
<feature type="compositionally biased region" description="Polar residues" evidence="1">
    <location>
        <begin position="324"/>
        <end position="335"/>
    </location>
</feature>
<accession>A0A7M7PPT8</accession>
<organism evidence="2 3">
    <name type="scientific">Strongylocentrotus purpuratus</name>
    <name type="common">Purple sea urchin</name>
    <dbReference type="NCBI Taxonomy" id="7668"/>
    <lineage>
        <taxon>Eukaryota</taxon>
        <taxon>Metazoa</taxon>
        <taxon>Echinodermata</taxon>
        <taxon>Eleutherozoa</taxon>
        <taxon>Echinozoa</taxon>
        <taxon>Echinoidea</taxon>
        <taxon>Euechinoidea</taxon>
        <taxon>Echinacea</taxon>
        <taxon>Camarodonta</taxon>
        <taxon>Echinidea</taxon>
        <taxon>Strongylocentrotidae</taxon>
        <taxon>Strongylocentrotus</taxon>
    </lineage>
</organism>
<feature type="region of interest" description="Disordered" evidence="1">
    <location>
        <begin position="444"/>
        <end position="574"/>
    </location>
</feature>